<comment type="caution">
    <text evidence="1">The sequence shown here is derived from an EMBL/GenBank/DDBJ whole genome shotgun (WGS) entry which is preliminary data.</text>
</comment>
<evidence type="ECO:0000313" key="1">
    <source>
        <dbReference type="EMBL" id="KAK1863746.1"/>
    </source>
</evidence>
<gene>
    <name evidence="1" type="ORF">I4F81_006300</name>
</gene>
<accession>A0ACC3C0D6</accession>
<sequence length="177" mass="18833">MSTTALGPADAFSFLLRLCFELRPIDKVKGSNMPILMILHVVMQLRALAGIIHAKDTDALADYLANAFGTASAKGVNTLLHKGLKVTADEVDVKVRVAFAKHIQNQPARLNALLAGTALNPAAVKWSWLCRNLRLRSVAVIAVIPSAPDAPTLNLTMAEMSSVSATLHTLAESSPPS</sequence>
<dbReference type="Proteomes" id="UP000798662">
    <property type="component" value="Chromosome 2"/>
</dbReference>
<protein>
    <submittedName>
        <fullName evidence="1">Uncharacterized protein</fullName>
    </submittedName>
</protein>
<evidence type="ECO:0000313" key="2">
    <source>
        <dbReference type="Proteomes" id="UP000798662"/>
    </source>
</evidence>
<keyword evidence="2" id="KW-1185">Reference proteome</keyword>
<dbReference type="EMBL" id="CM020619">
    <property type="protein sequence ID" value="KAK1863746.1"/>
    <property type="molecule type" value="Genomic_DNA"/>
</dbReference>
<organism evidence="1 2">
    <name type="scientific">Pyropia yezoensis</name>
    <name type="common">Susabi-nori</name>
    <name type="synonym">Porphyra yezoensis</name>
    <dbReference type="NCBI Taxonomy" id="2788"/>
    <lineage>
        <taxon>Eukaryota</taxon>
        <taxon>Rhodophyta</taxon>
        <taxon>Bangiophyceae</taxon>
        <taxon>Bangiales</taxon>
        <taxon>Bangiaceae</taxon>
        <taxon>Pyropia</taxon>
    </lineage>
</organism>
<proteinExistence type="predicted"/>
<reference evidence="1" key="1">
    <citation type="submission" date="2019-11" db="EMBL/GenBank/DDBJ databases">
        <title>Nori genome reveals adaptations in red seaweeds to the harsh intertidal environment.</title>
        <authorList>
            <person name="Wang D."/>
            <person name="Mao Y."/>
        </authorList>
    </citation>
    <scope>NUCLEOTIDE SEQUENCE</scope>
    <source>
        <tissue evidence="1">Gametophyte</tissue>
    </source>
</reference>
<name>A0ACC3C0D6_PYRYE</name>